<feature type="transmembrane region" description="Helical" evidence="1">
    <location>
        <begin position="162"/>
        <end position="189"/>
    </location>
</feature>
<organism evidence="2 3">
    <name type="scientific">Zopfia rhizophila CBS 207.26</name>
    <dbReference type="NCBI Taxonomy" id="1314779"/>
    <lineage>
        <taxon>Eukaryota</taxon>
        <taxon>Fungi</taxon>
        <taxon>Dikarya</taxon>
        <taxon>Ascomycota</taxon>
        <taxon>Pezizomycotina</taxon>
        <taxon>Dothideomycetes</taxon>
        <taxon>Dothideomycetes incertae sedis</taxon>
        <taxon>Zopfiaceae</taxon>
        <taxon>Zopfia</taxon>
    </lineage>
</organism>
<proteinExistence type="predicted"/>
<feature type="transmembrane region" description="Helical" evidence="1">
    <location>
        <begin position="12"/>
        <end position="34"/>
    </location>
</feature>
<dbReference type="InterPro" id="IPR050327">
    <property type="entry name" value="Proton-linked_MCT"/>
</dbReference>
<dbReference type="Gene3D" id="1.20.1250.20">
    <property type="entry name" value="MFS general substrate transporter like domains"/>
    <property type="match status" value="1"/>
</dbReference>
<gene>
    <name evidence="2" type="ORF">K469DRAFT_731386</name>
</gene>
<sequence>MLSLSKEYWQIVLAQGFCVGIGAGLVYVPALAIVATQFTTKRPMAVGIASAGSSIGGIIFPIMFRRLQPRVGFGWAVRSIAFINLGLSALALAILSRHRLPKPSEDFAFDMLTVTNAGPFLGRTLPFLVGNRIQPMQNLFFWTCAAIVLLLSWIGIHNTPGLVVFCAIYGFVSGVLITGPAAAVVHPILSPSMSVIGTRLGERSRIIRLAENSGKSTRRERGDRRQED</sequence>
<evidence type="ECO:0000256" key="1">
    <source>
        <dbReference type="SAM" id="Phobius"/>
    </source>
</evidence>
<dbReference type="PANTHER" id="PTHR11360">
    <property type="entry name" value="MONOCARBOXYLATE TRANSPORTER"/>
    <property type="match status" value="1"/>
</dbReference>
<keyword evidence="1" id="KW-1133">Transmembrane helix</keyword>
<dbReference type="Proteomes" id="UP000800200">
    <property type="component" value="Unassembled WGS sequence"/>
</dbReference>
<dbReference type="SUPFAM" id="SSF103473">
    <property type="entry name" value="MFS general substrate transporter"/>
    <property type="match status" value="1"/>
</dbReference>
<evidence type="ECO:0000313" key="3">
    <source>
        <dbReference type="Proteomes" id="UP000800200"/>
    </source>
</evidence>
<feature type="transmembrane region" description="Helical" evidence="1">
    <location>
        <begin position="46"/>
        <end position="64"/>
    </location>
</feature>
<keyword evidence="1" id="KW-0472">Membrane</keyword>
<protein>
    <recommendedName>
        <fullName evidence="4">MFS general substrate transporter</fullName>
    </recommendedName>
</protein>
<keyword evidence="1" id="KW-0812">Transmembrane</keyword>
<dbReference type="PANTHER" id="PTHR11360:SF252">
    <property type="entry name" value="MAJOR FACILITATOR SUPERFAMILY (MFS) PROFILE DOMAIN-CONTAINING PROTEIN-RELATED"/>
    <property type="match status" value="1"/>
</dbReference>
<evidence type="ECO:0000313" key="2">
    <source>
        <dbReference type="EMBL" id="KAF2178963.1"/>
    </source>
</evidence>
<dbReference type="AlphaFoldDB" id="A0A6A6DJ54"/>
<dbReference type="EMBL" id="ML994671">
    <property type="protein sequence ID" value="KAF2178963.1"/>
    <property type="molecule type" value="Genomic_DNA"/>
</dbReference>
<dbReference type="InterPro" id="IPR036259">
    <property type="entry name" value="MFS_trans_sf"/>
</dbReference>
<name>A0A6A6DJ54_9PEZI</name>
<reference evidence="2" key="1">
    <citation type="journal article" date="2020" name="Stud. Mycol.">
        <title>101 Dothideomycetes genomes: a test case for predicting lifestyles and emergence of pathogens.</title>
        <authorList>
            <person name="Haridas S."/>
            <person name="Albert R."/>
            <person name="Binder M."/>
            <person name="Bloem J."/>
            <person name="Labutti K."/>
            <person name="Salamov A."/>
            <person name="Andreopoulos B."/>
            <person name="Baker S."/>
            <person name="Barry K."/>
            <person name="Bills G."/>
            <person name="Bluhm B."/>
            <person name="Cannon C."/>
            <person name="Castanera R."/>
            <person name="Culley D."/>
            <person name="Daum C."/>
            <person name="Ezra D."/>
            <person name="Gonzalez J."/>
            <person name="Henrissat B."/>
            <person name="Kuo A."/>
            <person name="Liang C."/>
            <person name="Lipzen A."/>
            <person name="Lutzoni F."/>
            <person name="Magnuson J."/>
            <person name="Mondo S."/>
            <person name="Nolan M."/>
            <person name="Ohm R."/>
            <person name="Pangilinan J."/>
            <person name="Park H.-J."/>
            <person name="Ramirez L."/>
            <person name="Alfaro M."/>
            <person name="Sun H."/>
            <person name="Tritt A."/>
            <person name="Yoshinaga Y."/>
            <person name="Zwiers L.-H."/>
            <person name="Turgeon B."/>
            <person name="Goodwin S."/>
            <person name="Spatafora J."/>
            <person name="Crous P."/>
            <person name="Grigoriev I."/>
        </authorList>
    </citation>
    <scope>NUCLEOTIDE SEQUENCE</scope>
    <source>
        <strain evidence="2">CBS 207.26</strain>
    </source>
</reference>
<evidence type="ECO:0008006" key="4">
    <source>
        <dbReference type="Google" id="ProtNLM"/>
    </source>
</evidence>
<feature type="transmembrane region" description="Helical" evidence="1">
    <location>
        <begin position="139"/>
        <end position="156"/>
    </location>
</feature>
<keyword evidence="3" id="KW-1185">Reference proteome</keyword>
<feature type="transmembrane region" description="Helical" evidence="1">
    <location>
        <begin position="76"/>
        <end position="95"/>
    </location>
</feature>
<accession>A0A6A6DJ54</accession>
<dbReference type="OrthoDB" id="6509908at2759"/>